<dbReference type="InterPro" id="IPR019076">
    <property type="entry name" value="Spore_lipoprot_YhcN/YlaJ-like"/>
</dbReference>
<evidence type="ECO:0000313" key="4">
    <source>
        <dbReference type="Proteomes" id="UP000677436"/>
    </source>
</evidence>
<name>A0A8D5UGI4_9BACL</name>
<dbReference type="Proteomes" id="UP000677436">
    <property type="component" value="Chromosome"/>
</dbReference>
<sequence>MIRLLFIVCTIGLLTFGCQPANKPPANQAAPPPNIPETIHVKQTAPEAGRPANPQAIARRLTQIAISQPQVRGATAVVAGRYTVVGIDIDPALDRGRVGTIKYSVAQALRKDPYGAHALVTADVDLVQRLRELSEDVRQGRPAVGVAQELAEIVNRLMPQPSKTVPKREQQNTKLNQEKIDQSPSAPSPRQ</sequence>
<dbReference type="KEGG" id="pabs:JIR001_20710"/>
<keyword evidence="4" id="KW-1185">Reference proteome</keyword>
<feature type="chain" id="PRO_5038505259" evidence="2">
    <location>
        <begin position="21"/>
        <end position="191"/>
    </location>
</feature>
<organism evidence="3 4">
    <name type="scientific">Polycladomyces abyssicola</name>
    <dbReference type="NCBI Taxonomy" id="1125966"/>
    <lineage>
        <taxon>Bacteria</taxon>
        <taxon>Bacillati</taxon>
        <taxon>Bacillota</taxon>
        <taxon>Bacilli</taxon>
        <taxon>Bacillales</taxon>
        <taxon>Thermoactinomycetaceae</taxon>
        <taxon>Polycladomyces</taxon>
    </lineage>
</organism>
<feature type="compositionally biased region" description="Basic and acidic residues" evidence="1">
    <location>
        <begin position="166"/>
        <end position="181"/>
    </location>
</feature>
<gene>
    <name evidence="3" type="primary">ylaJ</name>
    <name evidence="3" type="ORF">JIR001_20710</name>
</gene>
<dbReference type="Pfam" id="PF09580">
    <property type="entry name" value="Spore_YhcN_YlaJ"/>
    <property type="match status" value="1"/>
</dbReference>
<dbReference type="InterPro" id="IPR014247">
    <property type="entry name" value="Spore_lipoprot_YhcN/YlaJ"/>
</dbReference>
<proteinExistence type="predicted"/>
<feature type="region of interest" description="Disordered" evidence="1">
    <location>
        <begin position="157"/>
        <end position="191"/>
    </location>
</feature>
<protein>
    <submittedName>
        <fullName evidence="3">Putative lipoprotein YlaJ</fullName>
    </submittedName>
</protein>
<evidence type="ECO:0000256" key="2">
    <source>
        <dbReference type="SAM" id="SignalP"/>
    </source>
</evidence>
<dbReference type="EMBL" id="AP024601">
    <property type="protein sequence ID" value="BCU82288.1"/>
    <property type="molecule type" value="Genomic_DNA"/>
</dbReference>
<dbReference type="GO" id="GO:0030435">
    <property type="term" value="P:sporulation resulting in formation of a cellular spore"/>
    <property type="evidence" value="ECO:0007669"/>
    <property type="project" value="InterPro"/>
</dbReference>
<dbReference type="AlphaFoldDB" id="A0A8D5UGI4"/>
<evidence type="ECO:0000313" key="3">
    <source>
        <dbReference type="EMBL" id="BCU82288.1"/>
    </source>
</evidence>
<keyword evidence="3" id="KW-0449">Lipoprotein</keyword>
<feature type="signal peptide" evidence="2">
    <location>
        <begin position="1"/>
        <end position="20"/>
    </location>
</feature>
<accession>A0A8D5UGI4</accession>
<evidence type="ECO:0000256" key="1">
    <source>
        <dbReference type="SAM" id="MobiDB-lite"/>
    </source>
</evidence>
<reference evidence="3" key="1">
    <citation type="journal article" date="2013" name="Int. J. Syst. Evol. Microbiol.">
        <title>Polycladomyces abyssicola gen. nov., sp. nov., a thermophilic filamentous bacterium isolated from hemipelagic sediment.</title>
        <authorList>
            <person name="Tsubouchi T."/>
            <person name="Shimane Y."/>
            <person name="Mori K."/>
            <person name="Usui K."/>
            <person name="Hiraki T."/>
            <person name="Tame A."/>
            <person name="Uematsu K."/>
            <person name="Maruyama T."/>
            <person name="Hatada Y."/>
        </authorList>
    </citation>
    <scope>NUCLEOTIDE SEQUENCE</scope>
    <source>
        <strain evidence="3">JIR-001</strain>
    </source>
</reference>
<dbReference type="PROSITE" id="PS51257">
    <property type="entry name" value="PROKAR_LIPOPROTEIN"/>
    <property type="match status" value="1"/>
</dbReference>
<dbReference type="NCBIfam" id="TIGR02898">
    <property type="entry name" value="spore_YhcN_YlaJ"/>
    <property type="match status" value="1"/>
</dbReference>
<keyword evidence="2" id="KW-0732">Signal</keyword>
<reference evidence="3" key="2">
    <citation type="journal article" date="2021" name="Microbiol. Resour. Announc.">
        <title>Complete Genome Sequence of Polycladomyces abyssicola JIR-001T, Isolated from Hemipelagic Sediment in Deep Seawater.</title>
        <authorList>
            <person name="Tsubouchi T."/>
            <person name="Kaneko Y."/>
        </authorList>
    </citation>
    <scope>NUCLEOTIDE SEQUENCE</scope>
    <source>
        <strain evidence="3">JIR-001</strain>
    </source>
</reference>